<dbReference type="eggNOG" id="COG0781">
    <property type="taxonomic scope" value="Bacteria"/>
</dbReference>
<dbReference type="AlphaFoldDB" id="Q4AAH2"/>
<sequence>MKESEIKYFSNKKNQHKNKVKNSEKIVNLSKKLKVNFNVEKNLKNNVSNFKEKKLKSKNKKNISQVRKENEISVKTEKKTKILAKNNQKPKNAIEKLDNENFKAKAIENNKKIEFRNLTKRRLGRMGVISVIYIWQLFDKNIDIKEIKTKYFELTIDQLKLLNFIKKNYSFLRKVINLQLKSNWNWERILPLIRSILLVGAAELFFVPSRIVFNEAVEITKIFSIAGDNEFCFVNAVLQKIYNYYEIKNLFRN</sequence>
<dbReference type="Pfam" id="PF01029">
    <property type="entry name" value="NusB"/>
    <property type="match status" value="1"/>
</dbReference>
<dbReference type="OrthoDB" id="389272at2"/>
<name>Q4AAH2_MESHJ</name>
<evidence type="ECO:0000313" key="3">
    <source>
        <dbReference type="EMBL" id="AAZ44249.2"/>
    </source>
</evidence>
<dbReference type="EMBL" id="AE017243">
    <property type="protein sequence ID" value="AAZ44249.2"/>
    <property type="molecule type" value="Genomic_DNA"/>
</dbReference>
<protein>
    <recommendedName>
        <fullName evidence="2">NusB/RsmB/TIM44 domain-containing protein</fullName>
    </recommendedName>
</protein>
<evidence type="ECO:0000313" key="4">
    <source>
        <dbReference type="Proteomes" id="UP000000548"/>
    </source>
</evidence>
<proteinExistence type="predicted"/>
<dbReference type="InterPro" id="IPR035926">
    <property type="entry name" value="NusB-like_sf"/>
</dbReference>
<dbReference type="InterPro" id="IPR006027">
    <property type="entry name" value="NusB_RsmB_TIM44"/>
</dbReference>
<dbReference type="GO" id="GO:0003723">
    <property type="term" value="F:RNA binding"/>
    <property type="evidence" value="ECO:0007669"/>
    <property type="project" value="UniProtKB-KW"/>
</dbReference>
<organism evidence="3 4">
    <name type="scientific">Mesomycoplasma hyopneumoniae (strain J / ATCC 25934 / NCTC 10110)</name>
    <name type="common">Mycoplasma hyopneumoniae</name>
    <dbReference type="NCBI Taxonomy" id="262719"/>
    <lineage>
        <taxon>Bacteria</taxon>
        <taxon>Bacillati</taxon>
        <taxon>Mycoplasmatota</taxon>
        <taxon>Mycoplasmoidales</taxon>
        <taxon>Metamycoplasmataceae</taxon>
        <taxon>Mesomycoplasma</taxon>
    </lineage>
</organism>
<gene>
    <name evidence="3" type="ordered locus">MHJ_0158</name>
</gene>
<dbReference type="RefSeq" id="WP_044284596.1">
    <property type="nucleotide sequence ID" value="NC_007295.1"/>
</dbReference>
<feature type="domain" description="NusB/RsmB/TIM44" evidence="2">
    <location>
        <begin position="161"/>
        <end position="242"/>
    </location>
</feature>
<reference evidence="3 4" key="1">
    <citation type="journal article" date="2005" name="J. Bacteriol.">
        <title>Swine and poultry pathogens: the complete genome sequences of two strains of Mycoplasma hyopneumoniae and a strain of Mycoplasma synoviae.</title>
        <authorList>
            <person name="Vasconcelos A.T."/>
            <person name="Ferreira H.B."/>
            <person name="Bizarro C.V."/>
            <person name="Bonatto S.L."/>
            <person name="Carvalho M.O."/>
            <person name="Pinto P.M."/>
            <person name="Almeida D.F."/>
            <person name="Almeida L.G."/>
            <person name="Almeida R."/>
            <person name="Alves-Filho L."/>
            <person name="Assuncao E.N."/>
            <person name="Azevedo V.A."/>
            <person name="Bogo M.R."/>
            <person name="Brigido M.M."/>
            <person name="Brocchi M."/>
            <person name="Burity H.A."/>
            <person name="Camargo A.A."/>
            <person name="Camargo S.S."/>
            <person name="Carepo M.S."/>
            <person name="Carraro D.M."/>
            <person name="de Mattos Cascardo J.C."/>
            <person name="Castro L.A."/>
            <person name="Cavalcanti G."/>
            <person name="Chemale G."/>
            <person name="Collevatti R.G."/>
            <person name="Cunha C.W."/>
            <person name="Dallagiovanna B."/>
            <person name="Dambros B.P."/>
            <person name="Dellagostin O.A."/>
            <person name="Falcao C."/>
            <person name="Fantinatti-Garboggini F."/>
            <person name="Felipe M.S."/>
            <person name="Fiorentin L."/>
            <person name="Franco G.R."/>
            <person name="Freitas N.S."/>
            <person name="Frias D."/>
            <person name="Grangeiro T.B."/>
            <person name="Grisard E.C."/>
            <person name="Guimaraes C.T."/>
            <person name="Hungria M."/>
            <person name="Jardim S.N."/>
            <person name="Krieger M.A."/>
            <person name="Laurino J.P."/>
            <person name="Lima L.F."/>
            <person name="Lopes M.I."/>
            <person name="Loreto E.L."/>
            <person name="Madeira H.M."/>
            <person name="Manfio G.P."/>
            <person name="Maranhao A.Q."/>
            <person name="Martinkovics C.T."/>
            <person name="Medeiros S.R."/>
            <person name="Moreira M.A."/>
            <person name="Neiva M."/>
            <person name="Ramalho-Neto C.E."/>
            <person name="Nicolas M.F."/>
            <person name="Oliveira S.C."/>
            <person name="Paixao R.F."/>
            <person name="Pedrosa F.O."/>
            <person name="Pena S.D."/>
            <person name="Pereira M."/>
            <person name="Pereira-Ferrari L."/>
            <person name="Piffer I."/>
            <person name="Pinto L.S."/>
            <person name="Potrich D.P."/>
            <person name="Salim A.C."/>
            <person name="Santos F.R."/>
            <person name="Schmitt R."/>
            <person name="Schneider M.P."/>
            <person name="Schrank A."/>
            <person name="Schrank I.S."/>
            <person name="Schuck A.F."/>
            <person name="Seuanez H.N."/>
            <person name="Silva D.W."/>
            <person name="Silva R."/>
            <person name="Silva S.C."/>
            <person name="Soares C.M."/>
            <person name="Souza K.R."/>
            <person name="Souza R.C."/>
            <person name="Staats C.C."/>
            <person name="Steffens M.B."/>
            <person name="Teixeira S.M."/>
            <person name="Urmenyi T.P."/>
            <person name="Vainstein M.H."/>
            <person name="Zuccherato L.W."/>
            <person name="Simpson A.J."/>
            <person name="Zaha A."/>
        </authorList>
    </citation>
    <scope>NUCLEOTIDE SEQUENCE [LARGE SCALE GENOMIC DNA]</scope>
    <source>
        <strain evidence="4">J / ATCC 25934 / NCTC 10110</strain>
    </source>
</reference>
<dbReference type="GO" id="GO:0006355">
    <property type="term" value="P:regulation of DNA-templated transcription"/>
    <property type="evidence" value="ECO:0007669"/>
    <property type="project" value="InterPro"/>
</dbReference>
<accession>Q4AAH2</accession>
<dbReference type="KEGG" id="mhj:MHJ_0158"/>
<evidence type="ECO:0000256" key="1">
    <source>
        <dbReference type="ARBA" id="ARBA00022884"/>
    </source>
</evidence>
<dbReference type="Proteomes" id="UP000000548">
    <property type="component" value="Chromosome"/>
</dbReference>
<dbReference type="SUPFAM" id="SSF48013">
    <property type="entry name" value="NusB-like"/>
    <property type="match status" value="1"/>
</dbReference>
<evidence type="ECO:0000259" key="2">
    <source>
        <dbReference type="Pfam" id="PF01029"/>
    </source>
</evidence>
<keyword evidence="1" id="KW-0694">RNA-binding</keyword>
<dbReference type="Gene3D" id="1.10.940.10">
    <property type="entry name" value="NusB-like"/>
    <property type="match status" value="1"/>
</dbReference>
<dbReference type="GeneID" id="41334460"/>
<dbReference type="HOGENOM" id="CLU_086335_0_0_14"/>